<evidence type="ECO:0000313" key="2">
    <source>
        <dbReference type="Proteomes" id="UP000636891"/>
    </source>
</evidence>
<name>A0ABR7CP01_9BACT</name>
<dbReference type="EMBL" id="JACOOK010000006">
    <property type="protein sequence ID" value="MBC5617406.1"/>
    <property type="molecule type" value="Genomic_DNA"/>
</dbReference>
<accession>A0ABR7CP01</accession>
<comment type="caution">
    <text evidence="1">The sequence shown here is derived from an EMBL/GenBank/DDBJ whole genome shotgun (WGS) entry which is preliminary data.</text>
</comment>
<dbReference type="Proteomes" id="UP000636891">
    <property type="component" value="Unassembled WGS sequence"/>
</dbReference>
<evidence type="ECO:0000313" key="1">
    <source>
        <dbReference type="EMBL" id="MBC5617406.1"/>
    </source>
</evidence>
<proteinExistence type="predicted"/>
<organism evidence="1 2">
    <name type="scientific">Alistipes hominis</name>
    <dbReference type="NCBI Taxonomy" id="2763015"/>
    <lineage>
        <taxon>Bacteria</taxon>
        <taxon>Pseudomonadati</taxon>
        <taxon>Bacteroidota</taxon>
        <taxon>Bacteroidia</taxon>
        <taxon>Bacteroidales</taxon>
        <taxon>Rikenellaceae</taxon>
        <taxon>Alistipes</taxon>
    </lineage>
</organism>
<protein>
    <submittedName>
        <fullName evidence="1">Uncharacterized protein</fullName>
    </submittedName>
</protein>
<reference evidence="1 2" key="1">
    <citation type="submission" date="2020-08" db="EMBL/GenBank/DDBJ databases">
        <title>Genome public.</title>
        <authorList>
            <person name="Liu C."/>
            <person name="Sun Q."/>
        </authorList>
    </citation>
    <scope>NUCLEOTIDE SEQUENCE [LARGE SCALE GENOMIC DNA]</scope>
    <source>
        <strain evidence="1 2">New-7</strain>
    </source>
</reference>
<keyword evidence="2" id="KW-1185">Reference proteome</keyword>
<gene>
    <name evidence="1" type="ORF">H8S08_10320</name>
</gene>
<sequence>MSLYNYIVFLPSVVRVGDGLFMKRRGLPKGGSFGHFYAPVSLSLNGRGCALSDLANYTVEDVAYINHVRKPELNFMGEDLYRVEIILKEGVIIGGPEIKTYRTIGYAESVEFYSPIYDTPEKIVDEKPDIRTTLYWNPYLQIGPDGTAQIEFYSNDLENQQYDIAIEGITPDGKTCKYQIINK</sequence>